<accession>A0AAD7JVC1</accession>
<name>A0AAD7JVC1_9AGAR</name>
<proteinExistence type="predicted"/>
<evidence type="ECO:0000313" key="2">
    <source>
        <dbReference type="Proteomes" id="UP001215280"/>
    </source>
</evidence>
<comment type="caution">
    <text evidence="1">The sequence shown here is derived from an EMBL/GenBank/DDBJ whole genome shotgun (WGS) entry which is preliminary data.</text>
</comment>
<dbReference type="Proteomes" id="UP001215280">
    <property type="component" value="Unassembled WGS sequence"/>
</dbReference>
<evidence type="ECO:0000313" key="1">
    <source>
        <dbReference type="EMBL" id="KAJ7771395.1"/>
    </source>
</evidence>
<protein>
    <submittedName>
        <fullName evidence="1">Uncharacterized protein</fullName>
    </submittedName>
</protein>
<dbReference type="AlphaFoldDB" id="A0AAD7JVC1"/>
<organism evidence="1 2">
    <name type="scientific">Mycena maculata</name>
    <dbReference type="NCBI Taxonomy" id="230809"/>
    <lineage>
        <taxon>Eukaryota</taxon>
        <taxon>Fungi</taxon>
        <taxon>Dikarya</taxon>
        <taxon>Basidiomycota</taxon>
        <taxon>Agaricomycotina</taxon>
        <taxon>Agaricomycetes</taxon>
        <taxon>Agaricomycetidae</taxon>
        <taxon>Agaricales</taxon>
        <taxon>Marasmiineae</taxon>
        <taxon>Mycenaceae</taxon>
        <taxon>Mycena</taxon>
    </lineage>
</organism>
<keyword evidence="2" id="KW-1185">Reference proteome</keyword>
<reference evidence="1" key="1">
    <citation type="submission" date="2023-03" db="EMBL/GenBank/DDBJ databases">
        <title>Massive genome expansion in bonnet fungi (Mycena s.s.) driven by repeated elements and novel gene families across ecological guilds.</title>
        <authorList>
            <consortium name="Lawrence Berkeley National Laboratory"/>
            <person name="Harder C.B."/>
            <person name="Miyauchi S."/>
            <person name="Viragh M."/>
            <person name="Kuo A."/>
            <person name="Thoen E."/>
            <person name="Andreopoulos B."/>
            <person name="Lu D."/>
            <person name="Skrede I."/>
            <person name="Drula E."/>
            <person name="Henrissat B."/>
            <person name="Morin E."/>
            <person name="Kohler A."/>
            <person name="Barry K."/>
            <person name="LaButti K."/>
            <person name="Morin E."/>
            <person name="Salamov A."/>
            <person name="Lipzen A."/>
            <person name="Mereny Z."/>
            <person name="Hegedus B."/>
            <person name="Baldrian P."/>
            <person name="Stursova M."/>
            <person name="Weitz H."/>
            <person name="Taylor A."/>
            <person name="Grigoriev I.V."/>
            <person name="Nagy L.G."/>
            <person name="Martin F."/>
            <person name="Kauserud H."/>
        </authorList>
    </citation>
    <scope>NUCLEOTIDE SEQUENCE</scope>
    <source>
        <strain evidence="1">CBHHK188m</strain>
    </source>
</reference>
<gene>
    <name evidence="1" type="ORF">DFH07DRAFT_937853</name>
</gene>
<sequence>MAWTHGPEAVYVPWTRIHAHIACAAVRWSAARMQHKRERSESGTAQDNVGEVCPNFNSLQLTFRAWRSAQENEVLAAMRHYRSLVMWNARPPWMALTRRLADGFDRRAPAMGASWFCAGRAQQFTVAAHTRTALRRQQPPHVRRGPRIPECLGRQRTWTEENKTTGVQSVLARAWDTAESHDAQSALARREVLRMQMREDGLFTDLDSGPQRA</sequence>
<dbReference type="EMBL" id="JARJLG010000021">
    <property type="protein sequence ID" value="KAJ7771395.1"/>
    <property type="molecule type" value="Genomic_DNA"/>
</dbReference>